<name>A0A0A9BDJ5_ARUDO</name>
<organism evidence="1">
    <name type="scientific">Arundo donax</name>
    <name type="common">Giant reed</name>
    <name type="synonym">Donax arundinaceus</name>
    <dbReference type="NCBI Taxonomy" id="35708"/>
    <lineage>
        <taxon>Eukaryota</taxon>
        <taxon>Viridiplantae</taxon>
        <taxon>Streptophyta</taxon>
        <taxon>Embryophyta</taxon>
        <taxon>Tracheophyta</taxon>
        <taxon>Spermatophyta</taxon>
        <taxon>Magnoliopsida</taxon>
        <taxon>Liliopsida</taxon>
        <taxon>Poales</taxon>
        <taxon>Poaceae</taxon>
        <taxon>PACMAD clade</taxon>
        <taxon>Arundinoideae</taxon>
        <taxon>Arundineae</taxon>
        <taxon>Arundo</taxon>
    </lineage>
</organism>
<proteinExistence type="predicted"/>
<dbReference type="EMBL" id="GBRH01238585">
    <property type="protein sequence ID" value="JAD59310.1"/>
    <property type="molecule type" value="Transcribed_RNA"/>
</dbReference>
<reference evidence="1" key="2">
    <citation type="journal article" date="2015" name="Data Brief">
        <title>Shoot transcriptome of the giant reed, Arundo donax.</title>
        <authorList>
            <person name="Barrero R.A."/>
            <person name="Guerrero F.D."/>
            <person name="Moolhuijzen P."/>
            <person name="Goolsby J.A."/>
            <person name="Tidwell J."/>
            <person name="Bellgard S.E."/>
            <person name="Bellgard M.I."/>
        </authorList>
    </citation>
    <scope>NUCLEOTIDE SEQUENCE</scope>
    <source>
        <tissue evidence="1">Shoot tissue taken approximately 20 cm above the soil surface</tissue>
    </source>
</reference>
<sequence length="72" mass="8230">MNRGNNTTVLLEPTESEYMCSFCSLDNARQYVCHISNLEHLPDYEASLNSFAEPSHGLLFSNCTFEPRIEKN</sequence>
<accession>A0A0A9BDJ5</accession>
<protein>
    <submittedName>
        <fullName evidence="1">Uncharacterized protein</fullName>
    </submittedName>
</protein>
<reference evidence="1" key="1">
    <citation type="submission" date="2014-09" db="EMBL/GenBank/DDBJ databases">
        <authorList>
            <person name="Magalhaes I.L.F."/>
            <person name="Oliveira U."/>
            <person name="Santos F.R."/>
            <person name="Vidigal T.H.D.A."/>
            <person name="Brescovit A.D."/>
            <person name="Santos A.J."/>
        </authorList>
    </citation>
    <scope>NUCLEOTIDE SEQUENCE</scope>
    <source>
        <tissue evidence="1">Shoot tissue taken approximately 20 cm above the soil surface</tissue>
    </source>
</reference>
<evidence type="ECO:0000313" key="1">
    <source>
        <dbReference type="EMBL" id="JAD59310.1"/>
    </source>
</evidence>
<dbReference type="AlphaFoldDB" id="A0A0A9BDJ5"/>